<dbReference type="EMBL" id="NHYD01001476">
    <property type="protein sequence ID" value="PPQ91120.1"/>
    <property type="molecule type" value="Genomic_DNA"/>
</dbReference>
<evidence type="ECO:0000313" key="3">
    <source>
        <dbReference type="Proteomes" id="UP000283269"/>
    </source>
</evidence>
<feature type="chain" id="PRO_5019082010" evidence="1">
    <location>
        <begin position="28"/>
        <end position="177"/>
    </location>
</feature>
<evidence type="ECO:0000313" key="2">
    <source>
        <dbReference type="EMBL" id="PPQ91120.1"/>
    </source>
</evidence>
<accession>A0A409XK50</accession>
<proteinExistence type="predicted"/>
<dbReference type="AlphaFoldDB" id="A0A409XK50"/>
<organism evidence="2 3">
    <name type="scientific">Psilocybe cyanescens</name>
    <dbReference type="NCBI Taxonomy" id="93625"/>
    <lineage>
        <taxon>Eukaryota</taxon>
        <taxon>Fungi</taxon>
        <taxon>Dikarya</taxon>
        <taxon>Basidiomycota</taxon>
        <taxon>Agaricomycotina</taxon>
        <taxon>Agaricomycetes</taxon>
        <taxon>Agaricomycetidae</taxon>
        <taxon>Agaricales</taxon>
        <taxon>Agaricineae</taxon>
        <taxon>Strophariaceae</taxon>
        <taxon>Psilocybe</taxon>
    </lineage>
</organism>
<reference evidence="2 3" key="1">
    <citation type="journal article" date="2018" name="Evol. Lett.">
        <title>Horizontal gene cluster transfer increased hallucinogenic mushroom diversity.</title>
        <authorList>
            <person name="Reynolds H.T."/>
            <person name="Vijayakumar V."/>
            <person name="Gluck-Thaler E."/>
            <person name="Korotkin H.B."/>
            <person name="Matheny P.B."/>
            <person name="Slot J.C."/>
        </authorList>
    </citation>
    <scope>NUCLEOTIDE SEQUENCE [LARGE SCALE GENOMIC DNA]</scope>
    <source>
        <strain evidence="2 3">2631</strain>
    </source>
</reference>
<feature type="signal peptide" evidence="1">
    <location>
        <begin position="1"/>
        <end position="27"/>
    </location>
</feature>
<dbReference type="Proteomes" id="UP000283269">
    <property type="component" value="Unassembled WGS sequence"/>
</dbReference>
<dbReference type="InParanoid" id="A0A409XK50"/>
<keyword evidence="3" id="KW-1185">Reference proteome</keyword>
<keyword evidence="1" id="KW-0732">Signal</keyword>
<sequence length="177" mass="20314">MKSFKNLFSFLAITGSLLLIDIMAVAATPVPSEDMATTSDVKAEAQSSDLFPFGFGYGYYYRRETDADMSADDNDEVAESKLWPFSGYGGYGHRHNRYGLWFRRGTDADMSADDSGEAAESKLWPFSGYYGYRNSIFDRPGHFYRREVADSADTSAEAAYRPYRYGYRHRHYRRPHY</sequence>
<protein>
    <submittedName>
        <fullName evidence="2">Uncharacterized protein</fullName>
    </submittedName>
</protein>
<name>A0A409XK50_PSICY</name>
<gene>
    <name evidence="2" type="ORF">CVT25_013158</name>
</gene>
<comment type="caution">
    <text evidence="2">The sequence shown here is derived from an EMBL/GenBank/DDBJ whole genome shotgun (WGS) entry which is preliminary data.</text>
</comment>
<evidence type="ECO:0000256" key="1">
    <source>
        <dbReference type="SAM" id="SignalP"/>
    </source>
</evidence>